<feature type="transmembrane region" description="Helical" evidence="1">
    <location>
        <begin position="144"/>
        <end position="162"/>
    </location>
</feature>
<accession>A0A095ZLU2</accession>
<sequence length="263" mass="30924">MDRQLPYEISYKTIAFWRNIENGFLWSTFICSILLQTFQINCISHSLDSIKWIANLFNVLNYISIIGYGILYIIVEIIMQPMAANERRKGFIDNSLGTKLLEKPVLNYYDNDSIEKGPYKMLVNCYENCFFTYNIIKVMLPKMAIKNTILFGLLLIFAYYGIKDNVVAIPFLQLFLSSLFLIELIYHIAFFFRLKNLCDKFKQIFSTPKSTKNKTIQDAIYMVLEYETTLAYNKSPNSNSVYKKLNNKLTEEWSCIKQNYDIR</sequence>
<organism evidence="2 3">
    <name type="scientific">Hoylesella buccalis DNF00853</name>
    <dbReference type="NCBI Taxonomy" id="1401074"/>
    <lineage>
        <taxon>Bacteria</taxon>
        <taxon>Pseudomonadati</taxon>
        <taxon>Bacteroidota</taxon>
        <taxon>Bacteroidia</taxon>
        <taxon>Bacteroidales</taxon>
        <taxon>Prevotellaceae</taxon>
        <taxon>Hoylesella</taxon>
    </lineage>
</organism>
<dbReference type="RefSeq" id="WP_005809185.1">
    <property type="nucleotide sequence ID" value="NZ_JRNN01000036.1"/>
</dbReference>
<name>A0A095ZLU2_9BACT</name>
<proteinExistence type="predicted"/>
<evidence type="ECO:0000256" key="1">
    <source>
        <dbReference type="SAM" id="Phobius"/>
    </source>
</evidence>
<dbReference type="Proteomes" id="UP000029556">
    <property type="component" value="Unassembled WGS sequence"/>
</dbReference>
<reference evidence="2 3" key="1">
    <citation type="submission" date="2014-07" db="EMBL/GenBank/DDBJ databases">
        <authorList>
            <person name="McCorrison J."/>
            <person name="Sanka R."/>
            <person name="Torralba M."/>
            <person name="Gillis M."/>
            <person name="Haft D.H."/>
            <person name="Methe B."/>
            <person name="Sutton G."/>
            <person name="Nelson K.E."/>
        </authorList>
    </citation>
    <scope>NUCLEOTIDE SEQUENCE [LARGE SCALE GENOMIC DNA]</scope>
    <source>
        <strain evidence="2 3">DNF00853</strain>
    </source>
</reference>
<keyword evidence="1" id="KW-0472">Membrane</keyword>
<feature type="transmembrane region" description="Helical" evidence="1">
    <location>
        <begin position="168"/>
        <end position="192"/>
    </location>
</feature>
<keyword evidence="1" id="KW-1133">Transmembrane helix</keyword>
<feature type="transmembrane region" description="Helical" evidence="1">
    <location>
        <begin position="59"/>
        <end position="79"/>
    </location>
</feature>
<feature type="transmembrane region" description="Helical" evidence="1">
    <location>
        <begin position="20"/>
        <end position="39"/>
    </location>
</feature>
<dbReference type="EMBL" id="JRNN01000036">
    <property type="protein sequence ID" value="KGF35725.1"/>
    <property type="molecule type" value="Genomic_DNA"/>
</dbReference>
<comment type="caution">
    <text evidence="2">The sequence shown here is derived from an EMBL/GenBank/DDBJ whole genome shotgun (WGS) entry which is preliminary data.</text>
</comment>
<keyword evidence="1" id="KW-0812">Transmembrane</keyword>
<evidence type="ECO:0000313" key="3">
    <source>
        <dbReference type="Proteomes" id="UP000029556"/>
    </source>
</evidence>
<protein>
    <submittedName>
        <fullName evidence="2">Uncharacterized protein</fullName>
    </submittedName>
</protein>
<evidence type="ECO:0000313" key="2">
    <source>
        <dbReference type="EMBL" id="KGF35725.1"/>
    </source>
</evidence>
<dbReference type="OrthoDB" id="8097020at2"/>
<dbReference type="AlphaFoldDB" id="A0A095ZLU2"/>
<gene>
    <name evidence="2" type="ORF">HMPREF2137_04015</name>
</gene>